<gene>
    <name evidence="3" type="ORF">EAH76_22205</name>
</gene>
<dbReference type="AlphaFoldDB" id="A0A502FCN4"/>
<dbReference type="GO" id="GO:0005507">
    <property type="term" value="F:copper ion binding"/>
    <property type="evidence" value="ECO:0007669"/>
    <property type="project" value="InterPro"/>
</dbReference>
<dbReference type="GO" id="GO:0009279">
    <property type="term" value="C:cell outer membrane"/>
    <property type="evidence" value="ECO:0007669"/>
    <property type="project" value="InterPro"/>
</dbReference>
<evidence type="ECO:0000256" key="2">
    <source>
        <dbReference type="SAM" id="SignalP"/>
    </source>
</evidence>
<organism evidence="3 4">
    <name type="scientific">Sphingomonas glacialis</name>
    <dbReference type="NCBI Taxonomy" id="658225"/>
    <lineage>
        <taxon>Bacteria</taxon>
        <taxon>Pseudomonadati</taxon>
        <taxon>Pseudomonadota</taxon>
        <taxon>Alphaproteobacteria</taxon>
        <taxon>Sphingomonadales</taxon>
        <taxon>Sphingomonadaceae</taxon>
        <taxon>Sphingomonas</taxon>
    </lineage>
</organism>
<dbReference type="GO" id="GO:0006878">
    <property type="term" value="P:intracellular copper ion homeostasis"/>
    <property type="evidence" value="ECO:0007669"/>
    <property type="project" value="InterPro"/>
</dbReference>
<feature type="signal peptide" evidence="2">
    <location>
        <begin position="1"/>
        <end position="19"/>
    </location>
</feature>
<feature type="chain" id="PRO_5021418465" evidence="2">
    <location>
        <begin position="20"/>
        <end position="306"/>
    </location>
</feature>
<evidence type="ECO:0000313" key="4">
    <source>
        <dbReference type="Proteomes" id="UP000319931"/>
    </source>
</evidence>
<dbReference type="Proteomes" id="UP000319931">
    <property type="component" value="Unassembled WGS sequence"/>
</dbReference>
<sequence length="306" mass="32948">MSVRIIALAALLCAGSAQAQMMPGMDMSGHQHTPAPAPAPASPASPASPAADETADLPLSDSPRPAPPPPADHAADAVWGPDAMMPSRMMLQHEHGGMRLHQIVFNLAEAQIRKGRDGFRWDGEGWWGGDINRLVVKSEGEGSFGRAVESAEVQALYSRAIGPYFDLQGGVRQDLGAGPRRTYATVGIEGLAPYQFETEVRAFLSSRGDVLARAEAWYDQRITQRLVLQPRAELNFSARTVASQQLGSGLTDAELGLRVRYEVQREFAPYVGVSWDKKAGGTARYARARGESADGPALVLGVRAWF</sequence>
<feature type="compositionally biased region" description="Low complexity" evidence="1">
    <location>
        <begin position="44"/>
        <end position="63"/>
    </location>
</feature>
<keyword evidence="4" id="KW-1185">Reference proteome</keyword>
<dbReference type="Pfam" id="PF05275">
    <property type="entry name" value="CopB"/>
    <property type="match status" value="1"/>
</dbReference>
<comment type="caution">
    <text evidence="3">The sequence shown here is derived from an EMBL/GenBank/DDBJ whole genome shotgun (WGS) entry which is preliminary data.</text>
</comment>
<evidence type="ECO:0000313" key="3">
    <source>
        <dbReference type="EMBL" id="TPG47126.1"/>
    </source>
</evidence>
<reference evidence="3 4" key="1">
    <citation type="journal article" date="2019" name="Environ. Microbiol.">
        <title>Species interactions and distinct microbial communities in high Arctic permafrost affected cryosols are associated with the CH4 and CO2 gas fluxes.</title>
        <authorList>
            <person name="Altshuler I."/>
            <person name="Hamel J."/>
            <person name="Turney S."/>
            <person name="Magnuson E."/>
            <person name="Levesque R."/>
            <person name="Greer C."/>
            <person name="Whyte L.G."/>
        </authorList>
    </citation>
    <scope>NUCLEOTIDE SEQUENCE [LARGE SCALE GENOMIC DNA]</scope>
    <source>
        <strain evidence="3 4">E6.1</strain>
    </source>
</reference>
<dbReference type="EMBL" id="RCZC01000011">
    <property type="protein sequence ID" value="TPG47126.1"/>
    <property type="molecule type" value="Genomic_DNA"/>
</dbReference>
<dbReference type="InterPro" id="IPR007939">
    <property type="entry name" value="Cu-R_B_prcur"/>
</dbReference>
<name>A0A502FCN4_9SPHN</name>
<accession>A0A502FCN4</accession>
<keyword evidence="2" id="KW-0732">Signal</keyword>
<dbReference type="RefSeq" id="WP_140852459.1">
    <property type="nucleotide sequence ID" value="NZ_RCZC01000011.1"/>
</dbReference>
<protein>
    <submittedName>
        <fullName evidence="3">Copper resistance protein B</fullName>
    </submittedName>
</protein>
<dbReference type="OrthoDB" id="9778934at2"/>
<feature type="region of interest" description="Disordered" evidence="1">
    <location>
        <begin position="23"/>
        <end position="78"/>
    </location>
</feature>
<proteinExistence type="predicted"/>
<evidence type="ECO:0000256" key="1">
    <source>
        <dbReference type="SAM" id="MobiDB-lite"/>
    </source>
</evidence>